<protein>
    <submittedName>
        <fullName evidence="1">Uncharacterized protein</fullName>
    </submittedName>
</protein>
<evidence type="ECO:0000313" key="1">
    <source>
        <dbReference type="EMBL" id="GFY78932.1"/>
    </source>
</evidence>
<dbReference type="AlphaFoldDB" id="A0A8X6YY65"/>
<dbReference type="Proteomes" id="UP000886998">
    <property type="component" value="Unassembled WGS sequence"/>
</dbReference>
<comment type="caution">
    <text evidence="1">The sequence shown here is derived from an EMBL/GenBank/DDBJ whole genome shotgun (WGS) entry which is preliminary data.</text>
</comment>
<accession>A0A8X6YY65</accession>
<name>A0A8X6YY65_9ARAC</name>
<dbReference type="OrthoDB" id="6457290at2759"/>
<dbReference type="EMBL" id="BMAV01023288">
    <property type="protein sequence ID" value="GFY78932.1"/>
    <property type="molecule type" value="Genomic_DNA"/>
</dbReference>
<sequence length="16" mass="1773">ADESQYETTAKADESQ</sequence>
<reference evidence="1" key="1">
    <citation type="submission" date="2020-08" db="EMBL/GenBank/DDBJ databases">
        <title>Multicomponent nature underlies the extraordinary mechanical properties of spider dragline silk.</title>
        <authorList>
            <person name="Kono N."/>
            <person name="Nakamura H."/>
            <person name="Mori M."/>
            <person name="Yoshida Y."/>
            <person name="Ohtoshi R."/>
            <person name="Malay A.D."/>
            <person name="Moran D.A.P."/>
            <person name="Tomita M."/>
            <person name="Numata K."/>
            <person name="Arakawa K."/>
        </authorList>
    </citation>
    <scope>NUCLEOTIDE SEQUENCE</scope>
</reference>
<feature type="non-terminal residue" evidence="1">
    <location>
        <position position="1"/>
    </location>
</feature>
<evidence type="ECO:0000313" key="2">
    <source>
        <dbReference type="Proteomes" id="UP000886998"/>
    </source>
</evidence>
<keyword evidence="2" id="KW-1185">Reference proteome</keyword>
<proteinExistence type="predicted"/>
<gene>
    <name evidence="1" type="primary">AVEN_82261_1</name>
    <name evidence="1" type="ORF">TNIN_348351</name>
</gene>
<organism evidence="1 2">
    <name type="scientific">Trichonephila inaurata madagascariensis</name>
    <dbReference type="NCBI Taxonomy" id="2747483"/>
    <lineage>
        <taxon>Eukaryota</taxon>
        <taxon>Metazoa</taxon>
        <taxon>Ecdysozoa</taxon>
        <taxon>Arthropoda</taxon>
        <taxon>Chelicerata</taxon>
        <taxon>Arachnida</taxon>
        <taxon>Araneae</taxon>
        <taxon>Araneomorphae</taxon>
        <taxon>Entelegynae</taxon>
        <taxon>Araneoidea</taxon>
        <taxon>Nephilidae</taxon>
        <taxon>Trichonephila</taxon>
        <taxon>Trichonephila inaurata</taxon>
    </lineage>
</organism>